<reference evidence="13 14" key="1">
    <citation type="journal article" date="2018" name="Nat. Biotechnol.">
        <title>A standardized bacterial taxonomy based on genome phylogeny substantially revises the tree of life.</title>
        <authorList>
            <person name="Parks D.H."/>
            <person name="Chuvochina M."/>
            <person name="Waite D.W."/>
            <person name="Rinke C."/>
            <person name="Skarshewski A."/>
            <person name="Chaumeil P.A."/>
            <person name="Hugenholtz P."/>
        </authorList>
    </citation>
    <scope>NUCLEOTIDE SEQUENCE [LARGE SCALE GENOMIC DNA]</scope>
    <source>
        <strain evidence="13">UBA10948</strain>
    </source>
</reference>
<dbReference type="NCBIfam" id="TIGR00797">
    <property type="entry name" value="matE"/>
    <property type="match status" value="1"/>
</dbReference>
<feature type="transmembrane region" description="Helical" evidence="12">
    <location>
        <begin position="49"/>
        <end position="79"/>
    </location>
</feature>
<comment type="subcellular location">
    <subcellularLocation>
        <location evidence="2">Cell membrane</location>
        <topology evidence="2">Multi-pass membrane protein</topology>
    </subcellularLocation>
</comment>
<dbReference type="AlphaFoldDB" id="A0A354YSU5"/>
<organism evidence="13 14">
    <name type="scientific">Syntrophomonas wolfei</name>
    <dbReference type="NCBI Taxonomy" id="863"/>
    <lineage>
        <taxon>Bacteria</taxon>
        <taxon>Bacillati</taxon>
        <taxon>Bacillota</taxon>
        <taxon>Clostridia</taxon>
        <taxon>Eubacteriales</taxon>
        <taxon>Syntrophomonadaceae</taxon>
        <taxon>Syntrophomonas</taxon>
    </lineage>
</organism>
<comment type="caution">
    <text evidence="13">The sequence shown here is derived from an EMBL/GenBank/DDBJ whole genome shotgun (WGS) entry which is preliminary data.</text>
</comment>
<comment type="function">
    <text evidence="1">Multidrug efflux pump.</text>
</comment>
<feature type="transmembrane region" description="Helical" evidence="12">
    <location>
        <begin position="197"/>
        <end position="220"/>
    </location>
</feature>
<dbReference type="InterPro" id="IPR002528">
    <property type="entry name" value="MATE_fam"/>
</dbReference>
<dbReference type="GO" id="GO:0006811">
    <property type="term" value="P:monoatomic ion transport"/>
    <property type="evidence" value="ECO:0007669"/>
    <property type="project" value="UniProtKB-KW"/>
</dbReference>
<dbReference type="GO" id="GO:0015297">
    <property type="term" value="F:antiporter activity"/>
    <property type="evidence" value="ECO:0007669"/>
    <property type="project" value="UniProtKB-KW"/>
</dbReference>
<gene>
    <name evidence="13" type="ORF">DDZ44_00650</name>
</gene>
<evidence type="ECO:0000256" key="6">
    <source>
        <dbReference type="ARBA" id="ARBA00022475"/>
    </source>
</evidence>
<dbReference type="GO" id="GO:0005886">
    <property type="term" value="C:plasma membrane"/>
    <property type="evidence" value="ECO:0007669"/>
    <property type="project" value="UniProtKB-SubCell"/>
</dbReference>
<evidence type="ECO:0000313" key="14">
    <source>
        <dbReference type="Proteomes" id="UP000263273"/>
    </source>
</evidence>
<dbReference type="PANTHER" id="PTHR43298">
    <property type="entry name" value="MULTIDRUG RESISTANCE PROTEIN NORM-RELATED"/>
    <property type="match status" value="1"/>
</dbReference>
<evidence type="ECO:0000256" key="5">
    <source>
        <dbReference type="ARBA" id="ARBA00022449"/>
    </source>
</evidence>
<keyword evidence="6" id="KW-1003">Cell membrane</keyword>
<keyword evidence="10 12" id="KW-0472">Membrane</keyword>
<evidence type="ECO:0000313" key="13">
    <source>
        <dbReference type="EMBL" id="HBK52433.1"/>
    </source>
</evidence>
<feature type="transmembrane region" description="Helical" evidence="12">
    <location>
        <begin position="256"/>
        <end position="278"/>
    </location>
</feature>
<keyword evidence="8 12" id="KW-1133">Transmembrane helix</keyword>
<evidence type="ECO:0000256" key="3">
    <source>
        <dbReference type="ARBA" id="ARBA00020268"/>
    </source>
</evidence>
<keyword evidence="9" id="KW-0406">Ion transport</keyword>
<feature type="transmembrane region" description="Helical" evidence="12">
    <location>
        <begin position="327"/>
        <end position="350"/>
    </location>
</feature>
<proteinExistence type="predicted"/>
<feature type="transmembrane region" description="Helical" evidence="12">
    <location>
        <begin position="419"/>
        <end position="442"/>
    </location>
</feature>
<dbReference type="EMBL" id="DNZF01000017">
    <property type="protein sequence ID" value="HBK52433.1"/>
    <property type="molecule type" value="Genomic_DNA"/>
</dbReference>
<evidence type="ECO:0000256" key="4">
    <source>
        <dbReference type="ARBA" id="ARBA00022448"/>
    </source>
</evidence>
<dbReference type="PANTHER" id="PTHR43298:SF4">
    <property type="entry name" value="DRUG_SODIUM ANTIPORTER"/>
    <property type="match status" value="1"/>
</dbReference>
<evidence type="ECO:0000256" key="2">
    <source>
        <dbReference type="ARBA" id="ARBA00004651"/>
    </source>
</evidence>
<keyword evidence="5" id="KW-0050">Antiport</keyword>
<dbReference type="Pfam" id="PF01554">
    <property type="entry name" value="MatE"/>
    <property type="match status" value="2"/>
</dbReference>
<feature type="transmembrane region" description="Helical" evidence="12">
    <location>
        <begin position="393"/>
        <end position="413"/>
    </location>
</feature>
<accession>A0A354YSU5</accession>
<dbReference type="GO" id="GO:0042910">
    <property type="term" value="F:xenobiotic transmembrane transporter activity"/>
    <property type="evidence" value="ECO:0007669"/>
    <property type="project" value="InterPro"/>
</dbReference>
<evidence type="ECO:0000256" key="1">
    <source>
        <dbReference type="ARBA" id="ARBA00003408"/>
    </source>
</evidence>
<feature type="transmembrane region" description="Helical" evidence="12">
    <location>
        <begin position="136"/>
        <end position="154"/>
    </location>
</feature>
<evidence type="ECO:0000256" key="10">
    <source>
        <dbReference type="ARBA" id="ARBA00023136"/>
    </source>
</evidence>
<feature type="transmembrane region" description="Helical" evidence="12">
    <location>
        <begin position="356"/>
        <end position="381"/>
    </location>
</feature>
<evidence type="ECO:0000256" key="8">
    <source>
        <dbReference type="ARBA" id="ARBA00022989"/>
    </source>
</evidence>
<dbReference type="CDD" id="cd13137">
    <property type="entry name" value="MATE_NorM_like"/>
    <property type="match status" value="1"/>
</dbReference>
<protein>
    <recommendedName>
        <fullName evidence="3">Probable multidrug resistance protein NorM</fullName>
    </recommendedName>
    <alternativeName>
        <fullName evidence="11">Multidrug-efflux transporter</fullName>
    </alternativeName>
</protein>
<evidence type="ECO:0000256" key="7">
    <source>
        <dbReference type="ARBA" id="ARBA00022692"/>
    </source>
</evidence>
<evidence type="ECO:0000256" key="12">
    <source>
        <dbReference type="SAM" id="Phobius"/>
    </source>
</evidence>
<evidence type="ECO:0000256" key="11">
    <source>
        <dbReference type="ARBA" id="ARBA00031636"/>
    </source>
</evidence>
<dbReference type="InterPro" id="IPR050222">
    <property type="entry name" value="MATE_MdtK"/>
</dbReference>
<keyword evidence="4" id="KW-0813">Transport</keyword>
<dbReference type="RefSeq" id="WP_276620095.1">
    <property type="nucleotide sequence ID" value="NZ_DCDX01000072.1"/>
</dbReference>
<sequence>MKKLSLLIIKEPLIRKRIFKTALPAMMEMILYMLIGVVDIAIVGRLGAVPLAAVALGAQIFFGLVLLLESLGIGAAILVAQAKGAGKRLEVSRVAGQSFMLAVVVGIAAAVLGLWLAEPFVGLFAVEAEVERLALLYIHIVFSILPVALTLYIINSVYRGLGRTDIPMTIAFVVNIVNCAANYILVYGMGPMPALGVAGSALASSLAHVVGLVMACWYFFGGRGGLKVKFRLSERLNWPIIQNIFRLGLPSMGEQFFLTVSGLVSVFLIVFLGTTAYASHEVALAVESLSIMPGFGVAIAATALVGQAVGARDRLAVQKMARGSLELAILLMGFLGVVFFCFPQAIARIFTNDPVLITLAGSLVRIAAFEQLTIALSMTLAGILKGAGDTRTPLYVTTLATWAFRIPIMYLLIKVLELSIAWIWVVFVIDWLLRSLVFIIVYQRKRWLYRALGSELEAG</sequence>
<feature type="transmembrane region" description="Helical" evidence="12">
    <location>
        <begin position="166"/>
        <end position="185"/>
    </location>
</feature>
<dbReference type="STRING" id="378794.GCA_001570625_02357"/>
<feature type="transmembrane region" description="Helical" evidence="12">
    <location>
        <begin position="21"/>
        <end position="43"/>
    </location>
</feature>
<evidence type="ECO:0000256" key="9">
    <source>
        <dbReference type="ARBA" id="ARBA00023065"/>
    </source>
</evidence>
<dbReference type="PIRSF" id="PIRSF006603">
    <property type="entry name" value="DinF"/>
    <property type="match status" value="1"/>
</dbReference>
<feature type="transmembrane region" description="Helical" evidence="12">
    <location>
        <begin position="284"/>
        <end position="306"/>
    </location>
</feature>
<dbReference type="Proteomes" id="UP000263273">
    <property type="component" value="Unassembled WGS sequence"/>
</dbReference>
<dbReference type="InterPro" id="IPR048279">
    <property type="entry name" value="MdtK-like"/>
</dbReference>
<feature type="transmembrane region" description="Helical" evidence="12">
    <location>
        <begin position="99"/>
        <end position="116"/>
    </location>
</feature>
<keyword evidence="7 12" id="KW-0812">Transmembrane</keyword>
<name>A0A354YSU5_9FIRM</name>